<evidence type="ECO:0000256" key="1">
    <source>
        <dbReference type="ARBA" id="ARBA00007596"/>
    </source>
</evidence>
<dbReference type="GO" id="GO:0006412">
    <property type="term" value="P:translation"/>
    <property type="evidence" value="ECO:0007669"/>
    <property type="project" value="UniProtKB-UniRule"/>
</dbReference>
<keyword evidence="5" id="KW-0150">Chloroplast</keyword>
<dbReference type="GO" id="GO:1990904">
    <property type="term" value="C:ribonucleoprotein complex"/>
    <property type="evidence" value="ECO:0007669"/>
    <property type="project" value="UniProtKB-KW"/>
</dbReference>
<protein>
    <recommendedName>
        <fullName evidence="4">Large ribosomal subunit protein bL33c</fullName>
    </recommendedName>
</protein>
<dbReference type="InterPro" id="IPR011332">
    <property type="entry name" value="Ribosomal_zn-bd"/>
</dbReference>
<gene>
    <name evidence="4 5" type="primary">rpl33</name>
</gene>
<evidence type="ECO:0000256" key="2">
    <source>
        <dbReference type="ARBA" id="ARBA00022980"/>
    </source>
</evidence>
<dbReference type="GO" id="GO:0003735">
    <property type="term" value="F:structural constituent of ribosome"/>
    <property type="evidence" value="ECO:0007669"/>
    <property type="project" value="InterPro"/>
</dbReference>
<dbReference type="NCBIfam" id="NF001764">
    <property type="entry name" value="PRK00504.1"/>
    <property type="match status" value="1"/>
</dbReference>
<keyword evidence="5" id="KW-0934">Plastid</keyword>
<dbReference type="RefSeq" id="YP_009424059.1">
    <property type="nucleotide sequence ID" value="NC_035807.1"/>
</dbReference>
<dbReference type="AlphaFoldDB" id="A0A286QHG4"/>
<keyword evidence="3 4" id="KW-0687">Ribonucleoprotein</keyword>
<evidence type="ECO:0000313" key="5">
    <source>
        <dbReference type="EMBL" id="APT66029.1"/>
    </source>
</evidence>
<organism evidence="5">
    <name type="scientific">Schizaea elegans</name>
    <dbReference type="NCBI Taxonomy" id="180990"/>
    <lineage>
        <taxon>Eukaryota</taxon>
        <taxon>Viridiplantae</taxon>
        <taxon>Streptophyta</taxon>
        <taxon>Embryophyta</taxon>
        <taxon>Tracheophyta</taxon>
        <taxon>Polypodiopsida</taxon>
        <taxon>Polypodiidae</taxon>
        <taxon>Schizaeales</taxon>
        <taxon>Schizaeaceae</taxon>
        <taxon>Schizaea</taxon>
    </lineage>
</organism>
<sequence>MTKGKEARVTIALECTGCTRGWISQNFFSGIHRYITRKSRRNTPTQLELRKYRPNCRKHTTYKEIKK</sequence>
<dbReference type="Pfam" id="PF00471">
    <property type="entry name" value="Ribosomal_L33"/>
    <property type="match status" value="1"/>
</dbReference>
<name>A0A286QHG4_9MONI</name>
<accession>A0A286QHG4</accession>
<proteinExistence type="inferred from homology"/>
<dbReference type="PANTHER" id="PTHR43168:SF2">
    <property type="entry name" value="LARGE RIBOSOMAL SUBUNIT PROTEIN BL33C"/>
    <property type="match status" value="1"/>
</dbReference>
<dbReference type="InterPro" id="IPR038584">
    <property type="entry name" value="Ribosomal_bL33_sf"/>
</dbReference>
<evidence type="ECO:0000256" key="3">
    <source>
        <dbReference type="ARBA" id="ARBA00023274"/>
    </source>
</evidence>
<dbReference type="GO" id="GO:0005840">
    <property type="term" value="C:ribosome"/>
    <property type="evidence" value="ECO:0007669"/>
    <property type="project" value="UniProtKB-KW"/>
</dbReference>
<comment type="subcellular location">
    <subcellularLocation>
        <location evidence="4">Plastid</location>
        <location evidence="4">Chloroplast</location>
    </subcellularLocation>
</comment>
<evidence type="ECO:0000256" key="4">
    <source>
        <dbReference type="HAMAP-Rule" id="MF_00294"/>
    </source>
</evidence>
<dbReference type="Gene3D" id="2.20.28.120">
    <property type="entry name" value="Ribosomal protein L33"/>
    <property type="match status" value="1"/>
</dbReference>
<dbReference type="EMBL" id="KX258660">
    <property type="protein sequence ID" value="APT66029.1"/>
    <property type="molecule type" value="Genomic_DNA"/>
</dbReference>
<dbReference type="NCBIfam" id="TIGR01023">
    <property type="entry name" value="rpmG_bact"/>
    <property type="match status" value="1"/>
</dbReference>
<reference evidence="5" key="1">
    <citation type="journal article" date="2017" name="Am. J. Bot.">
        <title>Plastome sequences of an ancient fern lineage reveal remarkable changes in gene content and architecture.</title>
        <authorList>
            <person name="Labiak P.H."/>
            <person name="Karol K.G."/>
        </authorList>
    </citation>
    <scope>NUCLEOTIDE SEQUENCE</scope>
</reference>
<geneLocation type="chloroplast" evidence="5"/>
<dbReference type="NCBIfam" id="NF001860">
    <property type="entry name" value="PRK00595.1"/>
    <property type="match status" value="1"/>
</dbReference>
<keyword evidence="2 4" id="KW-0689">Ribosomal protein</keyword>
<dbReference type="HAMAP" id="MF_00294">
    <property type="entry name" value="Ribosomal_bL33"/>
    <property type="match status" value="1"/>
</dbReference>
<dbReference type="InterPro" id="IPR001705">
    <property type="entry name" value="Ribosomal_bL33"/>
</dbReference>
<dbReference type="PANTHER" id="PTHR43168">
    <property type="entry name" value="50S RIBOSOMAL PROTEIN L33, CHLOROPLASTIC"/>
    <property type="match status" value="1"/>
</dbReference>
<dbReference type="GeneID" id="33944216"/>
<dbReference type="GO" id="GO:0009507">
    <property type="term" value="C:chloroplast"/>
    <property type="evidence" value="ECO:0007669"/>
    <property type="project" value="UniProtKB-SubCell"/>
</dbReference>
<comment type="similarity">
    <text evidence="1 4">Belongs to the bacterial ribosomal protein bL33 family.</text>
</comment>
<dbReference type="SUPFAM" id="SSF57829">
    <property type="entry name" value="Zn-binding ribosomal proteins"/>
    <property type="match status" value="1"/>
</dbReference>